<protein>
    <submittedName>
        <fullName evidence="2">Uncharacterized protein</fullName>
    </submittedName>
</protein>
<feature type="compositionally biased region" description="Acidic residues" evidence="1">
    <location>
        <begin position="323"/>
        <end position="338"/>
    </location>
</feature>
<accession>A7ETL9</accession>
<evidence type="ECO:0000313" key="2">
    <source>
        <dbReference type="EMBL" id="EDN92811.1"/>
    </source>
</evidence>
<feature type="compositionally biased region" description="Polar residues" evidence="1">
    <location>
        <begin position="224"/>
        <end position="253"/>
    </location>
</feature>
<dbReference type="AlphaFoldDB" id="A7ETL9"/>
<feature type="compositionally biased region" description="Acidic residues" evidence="1">
    <location>
        <begin position="434"/>
        <end position="448"/>
    </location>
</feature>
<feature type="compositionally biased region" description="Basic and acidic residues" evidence="1">
    <location>
        <begin position="203"/>
        <end position="223"/>
    </location>
</feature>
<feature type="compositionally biased region" description="Polar residues" evidence="1">
    <location>
        <begin position="150"/>
        <end position="164"/>
    </location>
</feature>
<dbReference type="InParanoid" id="A7ETL9"/>
<dbReference type="Proteomes" id="UP000001312">
    <property type="component" value="Unassembled WGS sequence"/>
</dbReference>
<feature type="region of interest" description="Disordered" evidence="1">
    <location>
        <begin position="428"/>
        <end position="506"/>
    </location>
</feature>
<keyword evidence="3" id="KW-1185">Reference proteome</keyword>
<reference evidence="3" key="1">
    <citation type="journal article" date="2011" name="PLoS Genet.">
        <title>Genomic analysis of the necrotrophic fungal pathogens Sclerotinia sclerotiorum and Botrytis cinerea.</title>
        <authorList>
            <person name="Amselem J."/>
            <person name="Cuomo C.A."/>
            <person name="van Kan J.A."/>
            <person name="Viaud M."/>
            <person name="Benito E.P."/>
            <person name="Couloux A."/>
            <person name="Coutinho P.M."/>
            <person name="de Vries R.P."/>
            <person name="Dyer P.S."/>
            <person name="Fillinger S."/>
            <person name="Fournier E."/>
            <person name="Gout L."/>
            <person name="Hahn M."/>
            <person name="Kohn L."/>
            <person name="Lapalu N."/>
            <person name="Plummer K.M."/>
            <person name="Pradier J.M."/>
            <person name="Quevillon E."/>
            <person name="Sharon A."/>
            <person name="Simon A."/>
            <person name="ten Have A."/>
            <person name="Tudzynski B."/>
            <person name="Tudzynski P."/>
            <person name="Wincker P."/>
            <person name="Andrew M."/>
            <person name="Anthouard V."/>
            <person name="Beever R.E."/>
            <person name="Beffa R."/>
            <person name="Benoit I."/>
            <person name="Bouzid O."/>
            <person name="Brault B."/>
            <person name="Chen Z."/>
            <person name="Choquer M."/>
            <person name="Collemare J."/>
            <person name="Cotton P."/>
            <person name="Danchin E.G."/>
            <person name="Da Silva C."/>
            <person name="Gautier A."/>
            <person name="Giraud C."/>
            <person name="Giraud T."/>
            <person name="Gonzalez C."/>
            <person name="Grossetete S."/>
            <person name="Guldener U."/>
            <person name="Henrissat B."/>
            <person name="Howlett B.J."/>
            <person name="Kodira C."/>
            <person name="Kretschmer M."/>
            <person name="Lappartient A."/>
            <person name="Leroch M."/>
            <person name="Levis C."/>
            <person name="Mauceli E."/>
            <person name="Neuveglise C."/>
            <person name="Oeser B."/>
            <person name="Pearson M."/>
            <person name="Poulain J."/>
            <person name="Poussereau N."/>
            <person name="Quesneville H."/>
            <person name="Rascle C."/>
            <person name="Schumacher J."/>
            <person name="Segurens B."/>
            <person name="Sexton A."/>
            <person name="Silva E."/>
            <person name="Sirven C."/>
            <person name="Soanes D.M."/>
            <person name="Talbot N.J."/>
            <person name="Templeton M."/>
            <person name="Yandava C."/>
            <person name="Yarden O."/>
            <person name="Zeng Q."/>
            <person name="Rollins J.A."/>
            <person name="Lebrun M.H."/>
            <person name="Dickman M."/>
        </authorList>
    </citation>
    <scope>NUCLEOTIDE SEQUENCE [LARGE SCALE GENOMIC DNA]</scope>
    <source>
        <strain evidence="3">ATCC 18683 / 1980 / Ss-1</strain>
    </source>
</reference>
<dbReference type="GeneID" id="5486240"/>
<gene>
    <name evidence="2" type="ORF">SS1G_08676</name>
</gene>
<dbReference type="EMBL" id="CH476632">
    <property type="protein sequence ID" value="EDN92811.1"/>
    <property type="molecule type" value="Genomic_DNA"/>
</dbReference>
<dbReference type="STRING" id="665079.A7ETL9"/>
<feature type="compositionally biased region" description="Polar residues" evidence="1">
    <location>
        <begin position="262"/>
        <end position="272"/>
    </location>
</feature>
<dbReference type="KEGG" id="ssl:SS1G_08676"/>
<feature type="region of interest" description="Disordered" evidence="1">
    <location>
        <begin position="520"/>
        <end position="561"/>
    </location>
</feature>
<sequence>MDEATRLVGELSKKLTELDHKVDLYRKDMNKEFIKYEEDLLKNVSPNVSKEVSKIVAEKLKNYKALYPFVSSNNNNNPTDNFDSYAIGTGTGPGLGTTNTGTVTGTANNNNSHSSCNTTTATATTTTTNAITSSRADANLMTNGLPKAMNSPSSTATSAQTIPNHTRKEEEEEIDRPRSPHAREKEFTGVFTPSYLPLLESNSRYDPRSDSIIEVDNKSRDTQMDTSSLSQSHVDASTDTRSLNPSPDLTRPSTPKRKNTDEISITSNSSSDGPRRRSALRRTSSNSKNTSPRRVRFDVEGEEVLPTSSPKELEPILPPSFSDDSDDEAGSEMVEDIDAPPPKRISSSQALRALSRGPPEDDGTQWTTVVAPPDGSASVDTLEDDDSTSNYFDSRSSPPASRDENIPPISTPIPIQITMPEVEAQAQVKHVEVLPEEDTDALSEDDMLDMPPLRQMRSQNKQPARILSPRKNENPESAISALKIKSPNKPLTLETLEPSGESDEKLDNLTFQDDEQEDLFSFDENPDRGSRPQDEEDDSDVEAPTSPSIEESLDNLELSKSPARPIPHSFINHKATIAPAPAHGVVGSYKGRPFSMPVVNDEVHANAASMGAMNSFVGSVNGRSGLDASDILSFRTSGGVEKLRSKDPALKDFMKSNQELGGKHIGTHGWHTAYGKLVHGHRFRRHQNMTNEESDDLGMA</sequence>
<evidence type="ECO:0000313" key="3">
    <source>
        <dbReference type="Proteomes" id="UP000001312"/>
    </source>
</evidence>
<feature type="compositionally biased region" description="Polar residues" evidence="1">
    <location>
        <begin position="281"/>
        <end position="292"/>
    </location>
</feature>
<evidence type="ECO:0000256" key="1">
    <source>
        <dbReference type="SAM" id="MobiDB-lite"/>
    </source>
</evidence>
<dbReference type="RefSeq" id="XP_001589912.1">
    <property type="nucleotide sequence ID" value="XM_001589862.1"/>
</dbReference>
<name>A7ETL9_SCLS1</name>
<organism evidence="2 3">
    <name type="scientific">Sclerotinia sclerotiorum (strain ATCC 18683 / 1980 / Ss-1)</name>
    <name type="common">White mold</name>
    <name type="synonym">Whetzelinia sclerotiorum</name>
    <dbReference type="NCBI Taxonomy" id="665079"/>
    <lineage>
        <taxon>Eukaryota</taxon>
        <taxon>Fungi</taxon>
        <taxon>Dikarya</taxon>
        <taxon>Ascomycota</taxon>
        <taxon>Pezizomycotina</taxon>
        <taxon>Leotiomycetes</taxon>
        <taxon>Helotiales</taxon>
        <taxon>Sclerotiniaceae</taxon>
        <taxon>Sclerotinia</taxon>
    </lineage>
</organism>
<proteinExistence type="predicted"/>
<feature type="region of interest" description="Disordered" evidence="1">
    <location>
        <begin position="143"/>
        <end position="412"/>
    </location>
</feature>
<feature type="compositionally biased region" description="Basic and acidic residues" evidence="1">
    <location>
        <begin position="175"/>
        <end position="187"/>
    </location>
</feature>
<feature type="compositionally biased region" description="Polar residues" evidence="1">
    <location>
        <begin position="388"/>
        <end position="399"/>
    </location>
</feature>
<dbReference type="OMA" id="VHTFRHE"/>